<evidence type="ECO:0000256" key="3">
    <source>
        <dbReference type="PROSITE-ProRule" id="PRU01248"/>
    </source>
</evidence>
<dbReference type="Gene3D" id="1.10.150.130">
    <property type="match status" value="1"/>
</dbReference>
<evidence type="ECO:0000256" key="2">
    <source>
        <dbReference type="ARBA" id="ARBA00023172"/>
    </source>
</evidence>
<keyword evidence="2" id="KW-0233">DNA recombination</keyword>
<protein>
    <submittedName>
        <fullName evidence="6">Site-specific integrase</fullName>
    </submittedName>
</protein>
<organism evidence="6 7">
    <name type="scientific">Actinoallomurus liliacearum</name>
    <dbReference type="NCBI Taxonomy" id="1080073"/>
    <lineage>
        <taxon>Bacteria</taxon>
        <taxon>Bacillati</taxon>
        <taxon>Actinomycetota</taxon>
        <taxon>Actinomycetes</taxon>
        <taxon>Streptosporangiales</taxon>
        <taxon>Thermomonosporaceae</taxon>
        <taxon>Actinoallomurus</taxon>
    </lineage>
</organism>
<dbReference type="InterPro" id="IPR002104">
    <property type="entry name" value="Integrase_catalytic"/>
</dbReference>
<dbReference type="Gene3D" id="1.10.443.10">
    <property type="entry name" value="Intergrase catalytic core"/>
    <property type="match status" value="1"/>
</dbReference>
<dbReference type="Proteomes" id="UP001500212">
    <property type="component" value="Unassembled WGS sequence"/>
</dbReference>
<dbReference type="InterPro" id="IPR010998">
    <property type="entry name" value="Integrase_recombinase_N"/>
</dbReference>
<evidence type="ECO:0000256" key="1">
    <source>
        <dbReference type="ARBA" id="ARBA00023125"/>
    </source>
</evidence>
<dbReference type="InterPro" id="IPR011010">
    <property type="entry name" value="DNA_brk_join_enz"/>
</dbReference>
<dbReference type="PANTHER" id="PTHR30349">
    <property type="entry name" value="PHAGE INTEGRASE-RELATED"/>
    <property type="match status" value="1"/>
</dbReference>
<reference evidence="7" key="1">
    <citation type="journal article" date="2019" name="Int. J. Syst. Evol. Microbiol.">
        <title>The Global Catalogue of Microorganisms (GCM) 10K type strain sequencing project: providing services to taxonomists for standard genome sequencing and annotation.</title>
        <authorList>
            <consortium name="The Broad Institute Genomics Platform"/>
            <consortium name="The Broad Institute Genome Sequencing Center for Infectious Disease"/>
            <person name="Wu L."/>
            <person name="Ma J."/>
        </authorList>
    </citation>
    <scope>NUCLEOTIDE SEQUENCE [LARGE SCALE GENOMIC DNA]</scope>
    <source>
        <strain evidence="7">JCM 17938</strain>
    </source>
</reference>
<dbReference type="InterPro" id="IPR044068">
    <property type="entry name" value="CB"/>
</dbReference>
<dbReference type="CDD" id="cd01189">
    <property type="entry name" value="INT_ICEBs1_C_like"/>
    <property type="match status" value="1"/>
</dbReference>
<dbReference type="PANTHER" id="PTHR30349:SF91">
    <property type="entry name" value="INTA PROTEIN"/>
    <property type="match status" value="1"/>
</dbReference>
<dbReference type="InterPro" id="IPR013762">
    <property type="entry name" value="Integrase-like_cat_sf"/>
</dbReference>
<dbReference type="Pfam" id="PF00589">
    <property type="entry name" value="Phage_integrase"/>
    <property type="match status" value="1"/>
</dbReference>
<evidence type="ECO:0000259" key="5">
    <source>
        <dbReference type="PROSITE" id="PS51900"/>
    </source>
</evidence>
<dbReference type="PROSITE" id="PS51900">
    <property type="entry name" value="CB"/>
    <property type="match status" value="1"/>
</dbReference>
<accession>A0ABP8TWM4</accession>
<evidence type="ECO:0000313" key="7">
    <source>
        <dbReference type="Proteomes" id="UP001500212"/>
    </source>
</evidence>
<evidence type="ECO:0000313" key="6">
    <source>
        <dbReference type="EMBL" id="GAA4616020.1"/>
    </source>
</evidence>
<dbReference type="SUPFAM" id="SSF56349">
    <property type="entry name" value="DNA breaking-rejoining enzymes"/>
    <property type="match status" value="1"/>
</dbReference>
<dbReference type="RefSeq" id="WP_345364327.1">
    <property type="nucleotide sequence ID" value="NZ_BAABHJ010000031.1"/>
</dbReference>
<dbReference type="EMBL" id="BAABHJ010000031">
    <property type="protein sequence ID" value="GAA4616020.1"/>
    <property type="molecule type" value="Genomic_DNA"/>
</dbReference>
<evidence type="ECO:0000259" key="4">
    <source>
        <dbReference type="PROSITE" id="PS51898"/>
    </source>
</evidence>
<dbReference type="InterPro" id="IPR050090">
    <property type="entry name" value="Tyrosine_recombinase_XerCD"/>
</dbReference>
<proteinExistence type="predicted"/>
<gene>
    <name evidence="6" type="ORF">GCM10023195_71000</name>
</gene>
<feature type="domain" description="Core-binding (CB)" evidence="5">
    <location>
        <begin position="77"/>
        <end position="158"/>
    </location>
</feature>
<keyword evidence="7" id="KW-1185">Reference proteome</keyword>
<comment type="caution">
    <text evidence="6">The sequence shown here is derived from an EMBL/GenBank/DDBJ whole genome shotgun (WGS) entry which is preliminary data.</text>
</comment>
<name>A0ABP8TWM4_9ACTN</name>
<dbReference type="PROSITE" id="PS51898">
    <property type="entry name" value="TYR_RECOMBINASE"/>
    <property type="match status" value="1"/>
</dbReference>
<sequence length="390" mass="43984">MASRNPSDKAKRGRRGEGTIFWHEEKKCYRGDISLGYTPSGKRRRKTVYGPTVADVQDKFKRLRAELENGVEASAKYTVGDAVRDWLVRGLVGRDAGTIEKNRILAEKHVIPLLGAVKLRELTADHVDDWLADRKNVLATRSLKDTHAVLRRAIQHAQRRNKVLRNVAELVDIPEGRIGRPSKAMRLEQAQAVMEASKKTRLHAYFVLSLLTGVRTEEARALTWDRVHLEKEGDLPPHVEVWRSVRKGGDTKTKKSRRTLALPEEVVRVLIAHRERQQVVRARALAKNRWAENNLVFCNRYGGPLTAQTVRRTLAIALRMAGLPVEWTPRELRHSFVSLMSANGASIELISRLVGHRTTAVTEAVYRHELRPVITEGAEIIGKAFGSKSA</sequence>
<keyword evidence="1 3" id="KW-0238">DNA-binding</keyword>
<feature type="domain" description="Tyr recombinase" evidence="4">
    <location>
        <begin position="180"/>
        <end position="379"/>
    </location>
</feature>